<reference evidence="1 2" key="1">
    <citation type="submission" date="2018-08" db="EMBL/GenBank/DDBJ databases">
        <title>A genome reference for cultivated species of the human gut microbiota.</title>
        <authorList>
            <person name="Zou Y."/>
            <person name="Xue W."/>
            <person name="Luo G."/>
        </authorList>
    </citation>
    <scope>NUCLEOTIDE SEQUENCE [LARGE SCALE GENOMIC DNA]</scope>
    <source>
        <strain evidence="1 2">AM32-8LB</strain>
    </source>
</reference>
<evidence type="ECO:0000313" key="1">
    <source>
        <dbReference type="EMBL" id="RHD06596.1"/>
    </source>
</evidence>
<protein>
    <submittedName>
        <fullName evidence="1">Uncharacterized protein</fullName>
    </submittedName>
</protein>
<dbReference type="AlphaFoldDB" id="A0A396AGS5"/>
<proteinExistence type="predicted"/>
<dbReference type="Proteomes" id="UP000266391">
    <property type="component" value="Unassembled WGS sequence"/>
</dbReference>
<comment type="caution">
    <text evidence="1">The sequence shown here is derived from an EMBL/GenBank/DDBJ whole genome shotgun (WGS) entry which is preliminary data.</text>
</comment>
<sequence length="138" mass="15743">MDQISDGSDVMVYSNIINGKGYYNYIVYDLMKESPSSYVYRVSSLAIVDDVVTETKLAVEYETYDGPDYAATVSYKDYTGAELTEEEYYAYAAAYYDAQNAAEQRAHFQWKDVSDIVNASDEEAIRMLTEVYNAYSFN</sequence>
<organism evidence="1 2">
    <name type="scientific">Roseburia inulinivorans</name>
    <dbReference type="NCBI Taxonomy" id="360807"/>
    <lineage>
        <taxon>Bacteria</taxon>
        <taxon>Bacillati</taxon>
        <taxon>Bacillota</taxon>
        <taxon>Clostridia</taxon>
        <taxon>Lachnospirales</taxon>
        <taxon>Lachnospiraceae</taxon>
        <taxon>Roseburia</taxon>
    </lineage>
</organism>
<gene>
    <name evidence="1" type="ORF">DW813_01625</name>
</gene>
<dbReference type="EMBL" id="QSIQ01000001">
    <property type="protein sequence ID" value="RHD06596.1"/>
    <property type="molecule type" value="Genomic_DNA"/>
</dbReference>
<dbReference type="RefSeq" id="WP_118091859.1">
    <property type="nucleotide sequence ID" value="NZ_QSIQ01000001.1"/>
</dbReference>
<name>A0A396AGS5_9FIRM</name>
<accession>A0A396AGS5</accession>
<evidence type="ECO:0000313" key="2">
    <source>
        <dbReference type="Proteomes" id="UP000266391"/>
    </source>
</evidence>